<reference evidence="1 2" key="1">
    <citation type="submission" date="2018-07" db="EMBL/GenBank/DDBJ databases">
        <title>Thalassococcus profundi sp. nov., a marine bacterium isolated from deep seawater of Okinawa Trough.</title>
        <authorList>
            <person name="Yu M."/>
        </authorList>
    </citation>
    <scope>NUCLEOTIDE SEQUENCE [LARGE SCALE GENOMIC DNA]</scope>
    <source>
        <strain evidence="1 2">WRAS1</strain>
    </source>
</reference>
<accession>A0A369TU58</accession>
<dbReference type="SUPFAM" id="SSF158837">
    <property type="entry name" value="AGR C 984p-like"/>
    <property type="match status" value="4"/>
</dbReference>
<dbReference type="AlphaFoldDB" id="A0A369TU58"/>
<sequence length="554" mass="60229">MWNPGLCAETSAPREVTGAIMAFFPIVTGSGLNAWAFLTGTREKQMAAFESSPLIARDTERFAARIQSVQTSEQLMSDRALLRVALGAFGLDDDIDNRAFIQRVLDSDLTDDRSLANRLADKRYLALAQTFNFAGPGGPQMGGSDSASILSDKLAAIQTADDLLSDPGLLRAALKTFGLESDRGNVFFLQKVLESDLEDPASFANRLSDTRYADMARAFDFQTRAQSASGVQGFAAVFADVLPDLETAQDLLDAPELREAALKVFGLEKDFVNIDRPDFLLDMLSSDPYDAESLAAQQDDPRYLALSGAFAFGDPDTATVDSPAGQMIAALTGRAAPVETAADLFDDVSLTLKVMEFFDLPQGPGKIDTARRYIESDPEDPISLRNALPEPRYEAFANAFSFAEPSTGRSYSPDFVDTITRNYVERQFEAGVGESDPNMRIALSMEREITQLVARVQSTDSQWFSVMASAPLRAAFEGAFRLPSSFGSLDVDQQLSILKDRSERFFGTDRVSDYTDPDRLESLRRSFLVNSNLSGSGGPLTSAGIVFTLLSASG</sequence>
<name>A0A369TU58_9RHOB</name>
<comment type="caution">
    <text evidence="1">The sequence shown here is derived from an EMBL/GenBank/DDBJ whole genome shotgun (WGS) entry which is preliminary data.</text>
</comment>
<evidence type="ECO:0000313" key="1">
    <source>
        <dbReference type="EMBL" id="RDD67687.1"/>
    </source>
</evidence>
<dbReference type="Pfam" id="PF06748">
    <property type="entry name" value="DUF1217"/>
    <property type="match status" value="4"/>
</dbReference>
<evidence type="ECO:0000313" key="2">
    <source>
        <dbReference type="Proteomes" id="UP000253977"/>
    </source>
</evidence>
<proteinExistence type="predicted"/>
<dbReference type="Gene3D" id="1.10.3700.10">
    <property type="entry name" value="AGR C 984p-like"/>
    <property type="match status" value="3"/>
</dbReference>
<dbReference type="Proteomes" id="UP000253977">
    <property type="component" value="Unassembled WGS sequence"/>
</dbReference>
<dbReference type="EMBL" id="QPMK01000002">
    <property type="protein sequence ID" value="RDD67687.1"/>
    <property type="molecule type" value="Genomic_DNA"/>
</dbReference>
<organism evidence="1 2">
    <name type="scientific">Thalassococcus profundi</name>
    <dbReference type="NCBI Taxonomy" id="2282382"/>
    <lineage>
        <taxon>Bacteria</taxon>
        <taxon>Pseudomonadati</taxon>
        <taxon>Pseudomonadota</taxon>
        <taxon>Alphaproteobacteria</taxon>
        <taxon>Rhodobacterales</taxon>
        <taxon>Roseobacteraceae</taxon>
        <taxon>Thalassococcus</taxon>
    </lineage>
</organism>
<gene>
    <name evidence="1" type="ORF">DU478_03260</name>
</gene>
<protein>
    <submittedName>
        <fullName evidence="1">DUF1217 domain-containing protein</fullName>
    </submittedName>
</protein>
<dbReference type="InterPro" id="IPR010626">
    <property type="entry name" value="DUF1217"/>
</dbReference>
<dbReference type="InterPro" id="IPR023157">
    <property type="entry name" value="AGR-C-984p-like_sf"/>
</dbReference>
<keyword evidence="2" id="KW-1185">Reference proteome</keyword>